<dbReference type="AlphaFoldDB" id="A0A1I2N206"/>
<reference evidence="2" key="1">
    <citation type="submission" date="2016-10" db="EMBL/GenBank/DDBJ databases">
        <authorList>
            <person name="Varghese N."/>
            <person name="Submissions S."/>
        </authorList>
    </citation>
    <scope>NUCLEOTIDE SEQUENCE [LARGE SCALE GENOMIC DNA]</scope>
    <source>
        <strain evidence="2">CGMCC 1.10971</strain>
    </source>
</reference>
<gene>
    <name evidence="1" type="ORF">SAMN05216175_102250</name>
</gene>
<proteinExistence type="predicted"/>
<keyword evidence="2" id="KW-1185">Reference proteome</keyword>
<dbReference type="STRING" id="1045558.SAMN05216175_102250"/>
<organism evidence="1 2">
    <name type="scientific">Neptunomonas qingdaonensis</name>
    <dbReference type="NCBI Taxonomy" id="1045558"/>
    <lineage>
        <taxon>Bacteria</taxon>
        <taxon>Pseudomonadati</taxon>
        <taxon>Pseudomonadota</taxon>
        <taxon>Gammaproteobacteria</taxon>
        <taxon>Oceanospirillales</taxon>
        <taxon>Oceanospirillaceae</taxon>
        <taxon>Neptunomonas</taxon>
    </lineage>
</organism>
<sequence length="142" mass="16134">MASRDRKSTKRFAGIPFSVLQSQQGASLKAAEVKLLIDLLFQFNGHNNGVLSPCLTLMKKRGWASSSLYRAFRSLEDKGFLVVTRQGWKVRGRPTLVAITWNGIDEPKGLEYDKDIKPNPVPLAYWCKDKSTWKHKPKEKTL</sequence>
<dbReference type="Proteomes" id="UP000198623">
    <property type="component" value="Unassembled WGS sequence"/>
</dbReference>
<name>A0A1I2N206_9GAMM</name>
<dbReference type="EMBL" id="FOOU01000002">
    <property type="protein sequence ID" value="SFF97894.1"/>
    <property type="molecule type" value="Genomic_DNA"/>
</dbReference>
<evidence type="ECO:0000313" key="1">
    <source>
        <dbReference type="EMBL" id="SFF97894.1"/>
    </source>
</evidence>
<evidence type="ECO:0008006" key="3">
    <source>
        <dbReference type="Google" id="ProtNLM"/>
    </source>
</evidence>
<protein>
    <recommendedName>
        <fullName evidence="3">Helix-turn-helix domain-containing protein</fullName>
    </recommendedName>
</protein>
<dbReference type="OrthoDB" id="8910510at2"/>
<accession>A0A1I2N206</accession>
<evidence type="ECO:0000313" key="2">
    <source>
        <dbReference type="Proteomes" id="UP000198623"/>
    </source>
</evidence>
<dbReference type="RefSeq" id="WP_090724845.1">
    <property type="nucleotide sequence ID" value="NZ_FOOU01000002.1"/>
</dbReference>